<keyword evidence="2 4" id="KW-0479">Metal-binding</keyword>
<dbReference type="RefSeq" id="WP_188752314.1">
    <property type="nucleotide sequence ID" value="NZ_BMIK01000011.1"/>
</dbReference>
<dbReference type="EMBL" id="BMIK01000011">
    <property type="protein sequence ID" value="GGC36745.1"/>
    <property type="molecule type" value="Genomic_DNA"/>
</dbReference>
<dbReference type="PANTHER" id="PTHR10458">
    <property type="entry name" value="PEPTIDE DEFORMYLASE"/>
    <property type="match status" value="1"/>
</dbReference>
<organism evidence="5 6">
    <name type="scientific">Parapedobacter defluvii</name>
    <dbReference type="NCBI Taxonomy" id="2045106"/>
    <lineage>
        <taxon>Bacteria</taxon>
        <taxon>Pseudomonadati</taxon>
        <taxon>Bacteroidota</taxon>
        <taxon>Sphingobacteriia</taxon>
        <taxon>Sphingobacteriales</taxon>
        <taxon>Sphingobacteriaceae</taxon>
        <taxon>Parapedobacter</taxon>
    </lineage>
</organism>
<evidence type="ECO:0000256" key="3">
    <source>
        <dbReference type="ARBA" id="ARBA00022801"/>
    </source>
</evidence>
<comment type="function">
    <text evidence="4">Removes the formyl group from the N-terminal Met of newly synthesized proteins. Requires at least a dipeptide for an efficient rate of reaction. N-terminal L-methionine is a prerequisite for activity but the enzyme has broad specificity at other positions.</text>
</comment>
<evidence type="ECO:0000256" key="4">
    <source>
        <dbReference type="HAMAP-Rule" id="MF_00163"/>
    </source>
</evidence>
<feature type="binding site" evidence="4">
    <location>
        <position position="150"/>
    </location>
    <ligand>
        <name>Fe cation</name>
        <dbReference type="ChEBI" id="CHEBI:24875"/>
    </ligand>
</feature>
<feature type="binding site" evidence="4">
    <location>
        <position position="154"/>
    </location>
    <ligand>
        <name>Fe cation</name>
        <dbReference type="ChEBI" id="CHEBI:24875"/>
    </ligand>
</feature>
<dbReference type="InterPro" id="IPR036821">
    <property type="entry name" value="Peptide_deformylase_sf"/>
</dbReference>
<protein>
    <recommendedName>
        <fullName evidence="4">Peptide deformylase</fullName>
        <shortName evidence="4">PDF</shortName>
        <ecNumber evidence="4">3.5.1.88</ecNumber>
    </recommendedName>
    <alternativeName>
        <fullName evidence="4">Polypeptide deformylase</fullName>
    </alternativeName>
</protein>
<keyword evidence="3 4" id="KW-0378">Hydrolase</keyword>
<feature type="active site" evidence="4">
    <location>
        <position position="151"/>
    </location>
</feature>
<dbReference type="NCBIfam" id="TIGR00079">
    <property type="entry name" value="pept_deformyl"/>
    <property type="match status" value="1"/>
</dbReference>
<comment type="catalytic activity">
    <reaction evidence="4">
        <text>N-terminal N-formyl-L-methionyl-[peptide] + H2O = N-terminal L-methionyl-[peptide] + formate</text>
        <dbReference type="Rhea" id="RHEA:24420"/>
        <dbReference type="Rhea" id="RHEA-COMP:10639"/>
        <dbReference type="Rhea" id="RHEA-COMP:10640"/>
        <dbReference type="ChEBI" id="CHEBI:15377"/>
        <dbReference type="ChEBI" id="CHEBI:15740"/>
        <dbReference type="ChEBI" id="CHEBI:49298"/>
        <dbReference type="ChEBI" id="CHEBI:64731"/>
        <dbReference type="EC" id="3.5.1.88"/>
    </reaction>
</comment>
<gene>
    <name evidence="4 5" type="primary">def</name>
    <name evidence="5" type="ORF">GCM10011386_31120</name>
</gene>
<dbReference type="InterPro" id="IPR023635">
    <property type="entry name" value="Peptide_deformylase"/>
</dbReference>
<dbReference type="NCBIfam" id="NF001159">
    <property type="entry name" value="PRK00150.1-3"/>
    <property type="match status" value="1"/>
</dbReference>
<name>A0ABQ1MC14_9SPHI</name>
<keyword evidence="6" id="KW-1185">Reference proteome</keyword>
<comment type="cofactor">
    <cofactor evidence="4">
        <name>Fe(2+)</name>
        <dbReference type="ChEBI" id="CHEBI:29033"/>
    </cofactor>
    <text evidence="4">Binds 1 Fe(2+) ion.</text>
</comment>
<comment type="similarity">
    <text evidence="1 4">Belongs to the polypeptide deformylase family.</text>
</comment>
<evidence type="ECO:0000313" key="6">
    <source>
        <dbReference type="Proteomes" id="UP000597338"/>
    </source>
</evidence>
<dbReference type="Pfam" id="PF01327">
    <property type="entry name" value="Pep_deformylase"/>
    <property type="match status" value="1"/>
</dbReference>
<dbReference type="EC" id="3.5.1.88" evidence="4"/>
<dbReference type="PRINTS" id="PR01576">
    <property type="entry name" value="PDEFORMYLASE"/>
</dbReference>
<accession>A0ABQ1MC14</accession>
<evidence type="ECO:0000313" key="5">
    <source>
        <dbReference type="EMBL" id="GGC36745.1"/>
    </source>
</evidence>
<evidence type="ECO:0000256" key="1">
    <source>
        <dbReference type="ARBA" id="ARBA00010759"/>
    </source>
</evidence>
<dbReference type="Gene3D" id="3.90.45.10">
    <property type="entry name" value="Peptide deformylase"/>
    <property type="match status" value="1"/>
</dbReference>
<comment type="caution">
    <text evidence="5">The sequence shown here is derived from an EMBL/GenBank/DDBJ whole genome shotgun (WGS) entry which is preliminary data.</text>
</comment>
<proteinExistence type="inferred from homology"/>
<keyword evidence="4" id="KW-0408">Iron</keyword>
<dbReference type="CDD" id="cd00487">
    <property type="entry name" value="Pep_deformylase"/>
    <property type="match status" value="1"/>
</dbReference>
<sequence>MILPILSYGHAILRQKCQPVTVDYPELNALIDNMWHTMYRANGCGLAASQIGKPITLFVVDSKPTFENYTAEERSRYFPQGDEGITETFINARITQRFEETWEDEEGCLSIPSLHRKVERPWSIEVEYTDRHFVKQHRMFSGITARMIQHEYDHTQGILYLDYLQPLTRKMLESKLRKISKGHISVNYPMRFRK</sequence>
<dbReference type="PIRSF" id="PIRSF004749">
    <property type="entry name" value="Pep_def"/>
    <property type="match status" value="1"/>
</dbReference>
<evidence type="ECO:0000256" key="2">
    <source>
        <dbReference type="ARBA" id="ARBA00022723"/>
    </source>
</evidence>
<feature type="binding site" evidence="4">
    <location>
        <position position="108"/>
    </location>
    <ligand>
        <name>Fe cation</name>
        <dbReference type="ChEBI" id="CHEBI:24875"/>
    </ligand>
</feature>
<keyword evidence="4" id="KW-0648">Protein biosynthesis</keyword>
<dbReference type="PANTHER" id="PTHR10458:SF22">
    <property type="entry name" value="PEPTIDE DEFORMYLASE"/>
    <property type="match status" value="1"/>
</dbReference>
<dbReference type="Proteomes" id="UP000597338">
    <property type="component" value="Unassembled WGS sequence"/>
</dbReference>
<dbReference type="SUPFAM" id="SSF56420">
    <property type="entry name" value="Peptide deformylase"/>
    <property type="match status" value="1"/>
</dbReference>
<reference evidence="6" key="1">
    <citation type="journal article" date="2019" name="Int. J. Syst. Evol. Microbiol.">
        <title>The Global Catalogue of Microorganisms (GCM) 10K type strain sequencing project: providing services to taxonomists for standard genome sequencing and annotation.</title>
        <authorList>
            <consortium name="The Broad Institute Genomics Platform"/>
            <consortium name="The Broad Institute Genome Sequencing Center for Infectious Disease"/>
            <person name="Wu L."/>
            <person name="Ma J."/>
        </authorList>
    </citation>
    <scope>NUCLEOTIDE SEQUENCE [LARGE SCALE GENOMIC DNA]</scope>
    <source>
        <strain evidence="6">CGMCC 1.15342</strain>
    </source>
</reference>
<dbReference type="HAMAP" id="MF_00163">
    <property type="entry name" value="Pep_deformylase"/>
    <property type="match status" value="1"/>
</dbReference>